<evidence type="ECO:0000313" key="2">
    <source>
        <dbReference type="Proteomes" id="UP000683360"/>
    </source>
</evidence>
<dbReference type="Gene3D" id="1.10.150.50">
    <property type="entry name" value="Transcription Factor, Ets-1"/>
    <property type="match status" value="1"/>
</dbReference>
<gene>
    <name evidence="1" type="ORF">MEDL_4792</name>
</gene>
<sequence>MSCPESKELMKLFKCSTDIATQVVCAFVDTKLLSQYGSSFLKYLENELHFFYHQWDTKKTACCACPSAGCTIRRLKKMENWIFNTFYDDTGHVHRNHVLQTGQTTQQRCLHKYVTRNIRLDNLDITILCFILLCAGTLTVTEKIAIETINNKRNLICHAWSTKCFSMTQLNDIWTDIDIALSSLTNPFMRPIIQSQIQSIKQCDVEKEEIVLLSSKIDEINALLEKVNSRIPNNSDTLTNIEDKLTQISQQNTEDIKHHTSHHVSQILEVLSKEIKELEVKLTSEVPKTRVQMKNKFSQTDKTALDIEVSKNMTLYCINPDGNIVPAIGVINMPKGNTGAYKRPHSDSRITYADIESRMSDQMTEKGITRSNQHLLETAKRQENDLRSMTMIMLKNLLQSVKLNRFADICFEKQIDGDVFMDMTDEKLKEEPFSLTQFQLLKVTKLQGGWKPT</sequence>
<dbReference type="Proteomes" id="UP000683360">
    <property type="component" value="Unassembled WGS sequence"/>
</dbReference>
<comment type="caution">
    <text evidence="1">The sequence shown here is derived from an EMBL/GenBank/DDBJ whole genome shotgun (WGS) entry which is preliminary data.</text>
</comment>
<evidence type="ECO:0008006" key="3">
    <source>
        <dbReference type="Google" id="ProtNLM"/>
    </source>
</evidence>
<keyword evidence="2" id="KW-1185">Reference proteome</keyword>
<organism evidence="1 2">
    <name type="scientific">Mytilus edulis</name>
    <name type="common">Blue mussel</name>
    <dbReference type="NCBI Taxonomy" id="6550"/>
    <lineage>
        <taxon>Eukaryota</taxon>
        <taxon>Metazoa</taxon>
        <taxon>Spiralia</taxon>
        <taxon>Lophotrochozoa</taxon>
        <taxon>Mollusca</taxon>
        <taxon>Bivalvia</taxon>
        <taxon>Autobranchia</taxon>
        <taxon>Pteriomorphia</taxon>
        <taxon>Mytilida</taxon>
        <taxon>Mytiloidea</taxon>
        <taxon>Mytilidae</taxon>
        <taxon>Mytilinae</taxon>
        <taxon>Mytilus</taxon>
    </lineage>
</organism>
<dbReference type="OrthoDB" id="6143458at2759"/>
<dbReference type="InterPro" id="IPR013761">
    <property type="entry name" value="SAM/pointed_sf"/>
</dbReference>
<proteinExistence type="predicted"/>
<name>A0A8S3PZE3_MYTED</name>
<protein>
    <recommendedName>
        <fullName evidence="3">DZIP3-like HEPN domain-containing protein</fullName>
    </recommendedName>
</protein>
<accession>A0A8S3PZE3</accession>
<dbReference type="EMBL" id="CAJPWZ010000293">
    <property type="protein sequence ID" value="CAG2189428.1"/>
    <property type="molecule type" value="Genomic_DNA"/>
</dbReference>
<dbReference type="AlphaFoldDB" id="A0A8S3PZE3"/>
<evidence type="ECO:0000313" key="1">
    <source>
        <dbReference type="EMBL" id="CAG2189428.1"/>
    </source>
</evidence>
<reference evidence="1" key="1">
    <citation type="submission" date="2021-03" db="EMBL/GenBank/DDBJ databases">
        <authorList>
            <person name="Bekaert M."/>
        </authorList>
    </citation>
    <scope>NUCLEOTIDE SEQUENCE</scope>
</reference>